<feature type="compositionally biased region" description="Basic and acidic residues" evidence="9">
    <location>
        <begin position="113"/>
        <end position="128"/>
    </location>
</feature>
<feature type="domain" description="Ubiquitin-like" evidence="11">
    <location>
        <begin position="1"/>
        <end position="76"/>
    </location>
</feature>
<dbReference type="NCBIfam" id="TIGR00601">
    <property type="entry name" value="rad23"/>
    <property type="match status" value="1"/>
</dbReference>
<dbReference type="FunFam" id="1.10.8.10:FF:000002">
    <property type="entry name" value="UV excision repair protein RAD23 homolog"/>
    <property type="match status" value="1"/>
</dbReference>
<dbReference type="Gene3D" id="3.10.20.90">
    <property type="entry name" value="Phosphatidylinositol 3-kinase Catalytic Subunit, Chain A, domain 1"/>
    <property type="match status" value="1"/>
</dbReference>
<dbReference type="InterPro" id="IPR029071">
    <property type="entry name" value="Ubiquitin-like_domsf"/>
</dbReference>
<evidence type="ECO:0000256" key="7">
    <source>
        <dbReference type="ARBA" id="ARBA00023242"/>
    </source>
</evidence>
<dbReference type="KEGG" id="spu:115918080"/>
<dbReference type="CDD" id="cd14377">
    <property type="entry name" value="UBA1_Rad23"/>
    <property type="match status" value="1"/>
</dbReference>
<comment type="similarity">
    <text evidence="1 8">Belongs to the RAD23 family.</text>
</comment>
<evidence type="ECO:0000256" key="9">
    <source>
        <dbReference type="SAM" id="MobiDB-lite"/>
    </source>
</evidence>
<dbReference type="PROSITE" id="PS50053">
    <property type="entry name" value="UBIQUITIN_2"/>
    <property type="match status" value="1"/>
</dbReference>
<name>A0A7M7PIQ0_STRPU</name>
<evidence type="ECO:0000313" key="13">
    <source>
        <dbReference type="Proteomes" id="UP000007110"/>
    </source>
</evidence>
<evidence type="ECO:0000256" key="8">
    <source>
        <dbReference type="RuleBase" id="RU367049"/>
    </source>
</evidence>
<dbReference type="PANTHER" id="PTHR10621">
    <property type="entry name" value="UV EXCISION REPAIR PROTEIN RAD23"/>
    <property type="match status" value="1"/>
</dbReference>
<feature type="compositionally biased region" description="Pro residues" evidence="9">
    <location>
        <begin position="200"/>
        <end position="214"/>
    </location>
</feature>
<accession>A0A7M7PIQ0</accession>
<dbReference type="GO" id="GO:0070628">
    <property type="term" value="F:proteasome binding"/>
    <property type="evidence" value="ECO:0000318"/>
    <property type="project" value="GO_Central"/>
</dbReference>
<evidence type="ECO:0000313" key="12">
    <source>
        <dbReference type="EnsemblMetazoa" id="XP_030852080"/>
    </source>
</evidence>
<feature type="compositionally biased region" description="Basic and acidic residues" evidence="9">
    <location>
        <begin position="80"/>
        <end position="92"/>
    </location>
</feature>
<dbReference type="GO" id="GO:0005654">
    <property type="term" value="C:nucleoplasm"/>
    <property type="evidence" value="ECO:0000318"/>
    <property type="project" value="GO_Central"/>
</dbReference>
<dbReference type="InterPro" id="IPR041811">
    <property type="entry name" value="RAD23A/B_UBA1"/>
</dbReference>
<dbReference type="Gene3D" id="1.10.10.540">
    <property type="entry name" value="XPC-binding domain"/>
    <property type="match status" value="1"/>
</dbReference>
<feature type="region of interest" description="Disordered" evidence="9">
    <location>
        <begin position="293"/>
        <end position="353"/>
    </location>
</feature>
<proteinExistence type="inferred from homology"/>
<comment type="function">
    <text evidence="8">Multiubiquitin chain receptor involved in modulation of proteasomal degradation. Involved in nucleotide excision repair.</text>
</comment>
<dbReference type="SUPFAM" id="SSF101238">
    <property type="entry name" value="XPC-binding domain"/>
    <property type="match status" value="1"/>
</dbReference>
<feature type="domain" description="UBA" evidence="10">
    <location>
        <begin position="158"/>
        <end position="198"/>
    </location>
</feature>
<dbReference type="InterPro" id="IPR015360">
    <property type="entry name" value="XPC-bd"/>
</dbReference>
<sequence length="406" mass="43328">MLIVLKTLQQQTFRVEIEDSATVRNLKDEIEKTQGKDFPASGQKLIYAGKILSDDNPLSSYNIDEKSFVVVMVTKRLQTEEKKEEKKEEAKPQETAAAASASASSAPVAMEEGTTKAAEEKKTEEKAAEPAAETKTQEESSSGLQAFHSAESTLVTGEEYQNMVTELMSLGFPRDKVIRAMQASYNNPNRAAEYLVVGIPDPPPETPADQPPSQPSLQSSQSSSQPGGEGSPSLEFLDQLPQFQQLREAISSDPAMLSQFLQSLGQSNPQLLQIISQRQEEFIALINQQPDAAAQPAVGGGGGGGSGRGGSSSSSSLTSAAQPGGQQSSSQPANPPAQQAGGQGGGPGIRMSEENPGVAYIELMPEERDAIERLKGLGFPEELVIQAYFACDKNENLAANFLLHEN</sequence>
<dbReference type="SMART" id="SM00213">
    <property type="entry name" value="UBQ"/>
    <property type="match status" value="1"/>
</dbReference>
<feature type="compositionally biased region" description="Low complexity" evidence="9">
    <location>
        <begin position="93"/>
        <end position="112"/>
    </location>
</feature>
<dbReference type="InterPro" id="IPR015940">
    <property type="entry name" value="UBA"/>
</dbReference>
<dbReference type="SMART" id="SM00727">
    <property type="entry name" value="STI1"/>
    <property type="match status" value="1"/>
</dbReference>
<evidence type="ECO:0000256" key="4">
    <source>
        <dbReference type="ARBA" id="ARBA00022763"/>
    </source>
</evidence>
<dbReference type="Pfam" id="PF00627">
    <property type="entry name" value="UBA"/>
    <property type="match status" value="2"/>
</dbReference>
<dbReference type="GO" id="GO:0005829">
    <property type="term" value="C:cytosol"/>
    <property type="evidence" value="ECO:0000318"/>
    <property type="project" value="GO_Central"/>
</dbReference>
<dbReference type="GeneID" id="115918080"/>
<keyword evidence="13" id="KW-1185">Reference proteome</keyword>
<keyword evidence="8" id="KW-0963">Cytoplasm</keyword>
<dbReference type="Proteomes" id="UP000007110">
    <property type="component" value="Unassembled WGS sequence"/>
</dbReference>
<dbReference type="FunFam" id="1.10.8.10:FF:000003">
    <property type="entry name" value="UV excision repair protein RAD23 homolog"/>
    <property type="match status" value="1"/>
</dbReference>
<feature type="compositionally biased region" description="Gly residues" evidence="9">
    <location>
        <begin position="298"/>
        <end position="310"/>
    </location>
</feature>
<feature type="compositionally biased region" description="Low complexity" evidence="9">
    <location>
        <begin position="215"/>
        <end position="235"/>
    </location>
</feature>
<dbReference type="Pfam" id="PF00240">
    <property type="entry name" value="ubiquitin"/>
    <property type="match status" value="1"/>
</dbReference>
<keyword evidence="3" id="KW-0677">Repeat</keyword>
<evidence type="ECO:0000256" key="5">
    <source>
        <dbReference type="ARBA" id="ARBA00022942"/>
    </source>
</evidence>
<dbReference type="FunFam" id="3.10.20.90:FF:000254">
    <property type="entry name" value="UV excision repair protein Rad23"/>
    <property type="match status" value="1"/>
</dbReference>
<keyword evidence="5" id="KW-0647">Proteasome</keyword>
<dbReference type="GO" id="GO:0043130">
    <property type="term" value="F:ubiquitin binding"/>
    <property type="evidence" value="ECO:0000318"/>
    <property type="project" value="GO_Central"/>
</dbReference>
<keyword evidence="6 8" id="KW-0234">DNA repair</keyword>
<reference evidence="12" key="2">
    <citation type="submission" date="2021-01" db="UniProtKB">
        <authorList>
            <consortium name="EnsemblMetazoa"/>
        </authorList>
    </citation>
    <scope>IDENTIFICATION</scope>
</reference>
<feature type="compositionally biased region" description="Low complexity" evidence="9">
    <location>
        <begin position="311"/>
        <end position="340"/>
    </location>
</feature>
<dbReference type="SMART" id="SM00165">
    <property type="entry name" value="UBA"/>
    <property type="match status" value="2"/>
</dbReference>
<dbReference type="InParanoid" id="A0A7M7PIQ0"/>
<evidence type="ECO:0000256" key="6">
    <source>
        <dbReference type="ARBA" id="ARBA00023204"/>
    </source>
</evidence>
<evidence type="ECO:0000256" key="3">
    <source>
        <dbReference type="ARBA" id="ARBA00022737"/>
    </source>
</evidence>
<dbReference type="PROSITE" id="PS50030">
    <property type="entry name" value="UBA"/>
    <property type="match status" value="2"/>
</dbReference>
<dbReference type="InterPro" id="IPR006636">
    <property type="entry name" value="STI1_HS-bd"/>
</dbReference>
<dbReference type="CDD" id="cd01805">
    <property type="entry name" value="Ubl_Rad23"/>
    <property type="match status" value="1"/>
</dbReference>
<dbReference type="GO" id="GO:0043161">
    <property type="term" value="P:proteasome-mediated ubiquitin-dependent protein catabolic process"/>
    <property type="evidence" value="ECO:0000318"/>
    <property type="project" value="GO_Central"/>
</dbReference>
<feature type="region of interest" description="Disordered" evidence="9">
    <location>
        <begin position="80"/>
        <end position="148"/>
    </location>
</feature>
<dbReference type="InterPro" id="IPR004806">
    <property type="entry name" value="Rad23"/>
</dbReference>
<dbReference type="InterPro" id="IPR036353">
    <property type="entry name" value="XPC-bd_sf"/>
</dbReference>
<organism evidence="12 13">
    <name type="scientific">Strongylocentrotus purpuratus</name>
    <name type="common">Purple sea urchin</name>
    <dbReference type="NCBI Taxonomy" id="7668"/>
    <lineage>
        <taxon>Eukaryota</taxon>
        <taxon>Metazoa</taxon>
        <taxon>Echinodermata</taxon>
        <taxon>Eleutherozoa</taxon>
        <taxon>Echinozoa</taxon>
        <taxon>Echinoidea</taxon>
        <taxon>Euechinoidea</taxon>
        <taxon>Echinacea</taxon>
        <taxon>Camarodonta</taxon>
        <taxon>Echinidea</taxon>
        <taxon>Strongylocentrotidae</taxon>
        <taxon>Strongylocentrotus</taxon>
    </lineage>
</organism>
<dbReference type="InterPro" id="IPR009060">
    <property type="entry name" value="UBA-like_sf"/>
</dbReference>
<evidence type="ECO:0000256" key="1">
    <source>
        <dbReference type="ARBA" id="ARBA00009878"/>
    </source>
</evidence>
<protein>
    <recommendedName>
        <fullName evidence="8">UV excision repair protein RAD23</fullName>
    </recommendedName>
</protein>
<keyword evidence="7 8" id="KW-0539">Nucleus</keyword>
<dbReference type="OMA" id="VACCVRI"/>
<dbReference type="GO" id="GO:0006289">
    <property type="term" value="P:nucleotide-excision repair"/>
    <property type="evidence" value="ECO:0007669"/>
    <property type="project" value="UniProtKB-UniRule"/>
</dbReference>
<dbReference type="GO" id="GO:0003684">
    <property type="term" value="F:damaged DNA binding"/>
    <property type="evidence" value="ECO:0007669"/>
    <property type="project" value="UniProtKB-UniRule"/>
</dbReference>
<dbReference type="OrthoDB" id="419317at2759"/>
<dbReference type="SUPFAM" id="SSF46934">
    <property type="entry name" value="UBA-like"/>
    <property type="match status" value="2"/>
</dbReference>
<keyword evidence="2" id="KW-0597">Phosphoprotein</keyword>
<feature type="region of interest" description="Disordered" evidence="9">
    <location>
        <begin position="196"/>
        <end position="240"/>
    </location>
</feature>
<dbReference type="AlphaFoldDB" id="A0A7M7PIQ0"/>
<dbReference type="PRINTS" id="PR01839">
    <property type="entry name" value="RAD23PROTEIN"/>
</dbReference>
<dbReference type="InterPro" id="IPR000626">
    <property type="entry name" value="Ubiquitin-like_dom"/>
</dbReference>
<dbReference type="GO" id="GO:0031593">
    <property type="term" value="F:polyubiquitin modification-dependent protein binding"/>
    <property type="evidence" value="ECO:0000318"/>
    <property type="project" value="GO_Central"/>
</dbReference>
<dbReference type="SUPFAM" id="SSF54236">
    <property type="entry name" value="Ubiquitin-like"/>
    <property type="match status" value="1"/>
</dbReference>
<evidence type="ECO:0000256" key="2">
    <source>
        <dbReference type="ARBA" id="ARBA00022553"/>
    </source>
</evidence>
<dbReference type="CDD" id="cd14380">
    <property type="entry name" value="UBA2_Rad23"/>
    <property type="match status" value="1"/>
</dbReference>
<dbReference type="EnsemblMetazoa" id="XM_030996220">
    <property type="protein sequence ID" value="XP_030852080"/>
    <property type="gene ID" value="LOC115918080"/>
</dbReference>
<dbReference type="FunCoup" id="A0A7M7PIQ0">
    <property type="interactions" value="2179"/>
</dbReference>
<dbReference type="Pfam" id="PF09280">
    <property type="entry name" value="XPC-binding"/>
    <property type="match status" value="1"/>
</dbReference>
<keyword evidence="4 8" id="KW-0227">DNA damage</keyword>
<dbReference type="PANTHER" id="PTHR10621:SF0">
    <property type="entry name" value="UV EXCISION REPAIR PROTEIN RAD23"/>
    <property type="match status" value="1"/>
</dbReference>
<evidence type="ECO:0000259" key="11">
    <source>
        <dbReference type="PROSITE" id="PS50053"/>
    </source>
</evidence>
<dbReference type="Gene3D" id="1.10.8.10">
    <property type="entry name" value="DNA helicase RuvA subunit, C-terminal domain"/>
    <property type="match status" value="2"/>
</dbReference>
<feature type="domain" description="UBA" evidence="10">
    <location>
        <begin position="364"/>
        <end position="405"/>
    </location>
</feature>
<evidence type="ECO:0000259" key="10">
    <source>
        <dbReference type="PROSITE" id="PS50030"/>
    </source>
</evidence>
<dbReference type="GO" id="GO:0000502">
    <property type="term" value="C:proteasome complex"/>
    <property type="evidence" value="ECO:0007669"/>
    <property type="project" value="UniProtKB-KW"/>
</dbReference>
<dbReference type="RefSeq" id="XP_030852080.1">
    <property type="nucleotide sequence ID" value="XM_030996220.1"/>
</dbReference>
<reference evidence="13" key="1">
    <citation type="submission" date="2015-02" db="EMBL/GenBank/DDBJ databases">
        <title>Genome sequencing for Strongylocentrotus purpuratus.</title>
        <authorList>
            <person name="Murali S."/>
            <person name="Liu Y."/>
            <person name="Vee V."/>
            <person name="English A."/>
            <person name="Wang M."/>
            <person name="Skinner E."/>
            <person name="Han Y."/>
            <person name="Muzny D.M."/>
            <person name="Worley K.C."/>
            <person name="Gibbs R.A."/>
        </authorList>
    </citation>
    <scope>NUCLEOTIDE SEQUENCE</scope>
</reference>
<comment type="subcellular location">
    <subcellularLocation>
        <location evidence="8">Nucleus</location>
    </subcellularLocation>
    <subcellularLocation>
        <location evidence="8">Cytoplasm</location>
    </subcellularLocation>
</comment>